<dbReference type="GO" id="GO:0016874">
    <property type="term" value="F:ligase activity"/>
    <property type="evidence" value="ECO:0007669"/>
    <property type="project" value="TreeGrafter"/>
</dbReference>
<dbReference type="SUPFAM" id="SSF54001">
    <property type="entry name" value="Cysteine proteinases"/>
    <property type="match status" value="1"/>
</dbReference>
<dbReference type="Proteomes" id="UP000663829">
    <property type="component" value="Unassembled WGS sequence"/>
</dbReference>
<protein>
    <recommendedName>
        <fullName evidence="1">Peptidase C51 domain-containing protein</fullName>
    </recommendedName>
</protein>
<dbReference type="PANTHER" id="PTHR30094:SF17">
    <property type="entry name" value="SYNTHETASE, PUTATIVE-RELATED"/>
    <property type="match status" value="1"/>
</dbReference>
<reference evidence="2" key="1">
    <citation type="submission" date="2021-02" db="EMBL/GenBank/DDBJ databases">
        <authorList>
            <person name="Nowell W R."/>
        </authorList>
    </citation>
    <scope>NUCLEOTIDE SEQUENCE</scope>
</reference>
<accession>A0A814P873</accession>
<name>A0A814P873_9BILA</name>
<dbReference type="PROSITE" id="PS50911">
    <property type="entry name" value="CHAP"/>
    <property type="match status" value="1"/>
</dbReference>
<dbReference type="Proteomes" id="UP000677228">
    <property type="component" value="Unassembled WGS sequence"/>
</dbReference>
<dbReference type="Proteomes" id="UP000681722">
    <property type="component" value="Unassembled WGS sequence"/>
</dbReference>
<dbReference type="Gene3D" id="3.90.1720.10">
    <property type="entry name" value="endopeptidase domain like (from Nostoc punctiforme)"/>
    <property type="match status" value="1"/>
</dbReference>
<dbReference type="EMBL" id="CAJOBA010022342">
    <property type="protein sequence ID" value="CAF3916462.1"/>
    <property type="molecule type" value="Genomic_DNA"/>
</dbReference>
<evidence type="ECO:0000313" key="6">
    <source>
        <dbReference type="Proteomes" id="UP000663829"/>
    </source>
</evidence>
<dbReference type="EMBL" id="CAJNOQ010005484">
    <property type="protein sequence ID" value="CAF1100256.1"/>
    <property type="molecule type" value="Genomic_DNA"/>
</dbReference>
<organism evidence="2 6">
    <name type="scientific">Didymodactylos carnosus</name>
    <dbReference type="NCBI Taxonomy" id="1234261"/>
    <lineage>
        <taxon>Eukaryota</taxon>
        <taxon>Metazoa</taxon>
        <taxon>Spiralia</taxon>
        <taxon>Gnathifera</taxon>
        <taxon>Rotifera</taxon>
        <taxon>Eurotatoria</taxon>
        <taxon>Bdelloidea</taxon>
        <taxon>Philodinida</taxon>
        <taxon>Philodinidae</taxon>
        <taxon>Didymodactylos</taxon>
    </lineage>
</organism>
<dbReference type="PANTHER" id="PTHR30094">
    <property type="entry name" value="BIFUNCTIONAL GLUTATHIONYLSPERMIDINE SYNTHETASE/AMIDASE-RELATED"/>
    <property type="match status" value="1"/>
</dbReference>
<evidence type="ECO:0000313" key="5">
    <source>
        <dbReference type="EMBL" id="CAF3916462.1"/>
    </source>
</evidence>
<dbReference type="EMBL" id="CAJNOK010011100">
    <property type="protein sequence ID" value="CAF1132065.1"/>
    <property type="molecule type" value="Genomic_DNA"/>
</dbReference>
<dbReference type="InterPro" id="IPR007921">
    <property type="entry name" value="CHAP_dom"/>
</dbReference>
<dbReference type="Proteomes" id="UP000682733">
    <property type="component" value="Unassembled WGS sequence"/>
</dbReference>
<proteinExistence type="predicted"/>
<dbReference type="Pfam" id="PF05257">
    <property type="entry name" value="CHAP"/>
    <property type="match status" value="1"/>
</dbReference>
<evidence type="ECO:0000313" key="4">
    <source>
        <dbReference type="EMBL" id="CAF3865194.1"/>
    </source>
</evidence>
<feature type="domain" description="Peptidase C51" evidence="1">
    <location>
        <begin position="26"/>
        <end position="169"/>
    </location>
</feature>
<comment type="caution">
    <text evidence="2">The sequence shown here is derived from an EMBL/GenBank/DDBJ whole genome shotgun (WGS) entry which is preliminary data.</text>
</comment>
<dbReference type="InterPro" id="IPR051705">
    <property type="entry name" value="Gsp_Synthetase/Amidase"/>
</dbReference>
<gene>
    <name evidence="2" type="ORF">GPM918_LOCUS18709</name>
    <name evidence="3" type="ORF">OVA965_LOCUS20703</name>
    <name evidence="4" type="ORF">SRO942_LOCUS18703</name>
    <name evidence="5" type="ORF">TMI583_LOCUS21162</name>
</gene>
<dbReference type="InterPro" id="IPR038765">
    <property type="entry name" value="Papain-like_cys_pep_sf"/>
</dbReference>
<sequence length="203" mass="23973">MHRGRRELVPYNHIQGFASTNVPAYSNGDDNFFSNERHYVHGIFTGFKWQCVEFARRWLLMRKSCIFRNIRSAADIWSDLISIERVTDGQHFPLKAFRNGSPHKPKSDSLLIYPRHSSELPFGHVAIICEVGSEFVCIAEQNYRFHHWSNKNYARQLRLTFKNDLYYIEDYYEISGWMEIGGSNHLEPFDESKVNSILEQYKQ</sequence>
<evidence type="ECO:0000313" key="2">
    <source>
        <dbReference type="EMBL" id="CAF1100256.1"/>
    </source>
</evidence>
<keyword evidence="6" id="KW-1185">Reference proteome</keyword>
<dbReference type="AlphaFoldDB" id="A0A814P873"/>
<evidence type="ECO:0000313" key="3">
    <source>
        <dbReference type="EMBL" id="CAF1132065.1"/>
    </source>
</evidence>
<dbReference type="EMBL" id="CAJOBC010005483">
    <property type="protein sequence ID" value="CAF3865194.1"/>
    <property type="molecule type" value="Genomic_DNA"/>
</dbReference>
<dbReference type="OrthoDB" id="299748at2759"/>
<evidence type="ECO:0000259" key="1">
    <source>
        <dbReference type="PROSITE" id="PS50911"/>
    </source>
</evidence>